<gene>
    <name evidence="1" type="ORF">E5288_WYG001945</name>
</gene>
<reference evidence="1" key="1">
    <citation type="submission" date="2019-10" db="EMBL/GenBank/DDBJ databases">
        <title>The sequence and de novo assembly of the wild yak genome.</title>
        <authorList>
            <person name="Liu Y."/>
        </authorList>
    </citation>
    <scope>NUCLEOTIDE SEQUENCE [LARGE SCALE GENOMIC DNA]</scope>
    <source>
        <strain evidence="1">WY2019</strain>
    </source>
</reference>
<evidence type="ECO:0000313" key="1">
    <source>
        <dbReference type="EMBL" id="MXQ90262.1"/>
    </source>
</evidence>
<organism evidence="1 2">
    <name type="scientific">Bos mutus</name>
    <name type="common">wild yak</name>
    <dbReference type="NCBI Taxonomy" id="72004"/>
    <lineage>
        <taxon>Eukaryota</taxon>
        <taxon>Metazoa</taxon>
        <taxon>Chordata</taxon>
        <taxon>Craniata</taxon>
        <taxon>Vertebrata</taxon>
        <taxon>Euteleostomi</taxon>
        <taxon>Mammalia</taxon>
        <taxon>Eutheria</taxon>
        <taxon>Laurasiatheria</taxon>
        <taxon>Artiodactyla</taxon>
        <taxon>Ruminantia</taxon>
        <taxon>Pecora</taxon>
        <taxon>Bovidae</taxon>
        <taxon>Bovinae</taxon>
        <taxon>Bos</taxon>
    </lineage>
</organism>
<accession>A0A6B0RL81</accession>
<comment type="caution">
    <text evidence="1">The sequence shown here is derived from an EMBL/GenBank/DDBJ whole genome shotgun (WGS) entry which is preliminary data.</text>
</comment>
<evidence type="ECO:0000313" key="2">
    <source>
        <dbReference type="Proteomes" id="UP000322234"/>
    </source>
</evidence>
<name>A0A6B0RL81_9CETA</name>
<dbReference type="EMBL" id="VBQZ03000062">
    <property type="protein sequence ID" value="MXQ90262.1"/>
    <property type="molecule type" value="Genomic_DNA"/>
</dbReference>
<keyword evidence="2" id="KW-1185">Reference proteome</keyword>
<dbReference type="Proteomes" id="UP000322234">
    <property type="component" value="Unassembled WGS sequence"/>
</dbReference>
<protein>
    <submittedName>
        <fullName evidence="1">Uncharacterized protein</fullName>
    </submittedName>
</protein>
<dbReference type="AlphaFoldDB" id="A0A6B0RL81"/>
<sequence length="170" mass="19508">MHEGGSGVLQSEGKTVITHVNIRGYDVQVTKRKPSAKCLDNSVPKNFFVRITDASPALWLADPPHRRLPLKRYDLLLKSRARHLGEDEGLSEKGYYWTQPLPHEDIEDGKAWTGNRHMKRQQKPFCANQERSQPRCGPVLAERLESYTLRYNVGRIIHHCLPKAQLCTQQ</sequence>
<proteinExistence type="predicted"/>